<comment type="caution">
    <text evidence="3">The sequence shown here is derived from an EMBL/GenBank/DDBJ whole genome shotgun (WGS) entry which is preliminary data.</text>
</comment>
<reference evidence="4" key="1">
    <citation type="journal article" date="2019" name="Nat. Commun.">
        <title>The genome of broomcorn millet.</title>
        <authorList>
            <person name="Zou C."/>
            <person name="Miki D."/>
            <person name="Li D."/>
            <person name="Tang Q."/>
            <person name="Xiao L."/>
            <person name="Rajput S."/>
            <person name="Deng P."/>
            <person name="Jia W."/>
            <person name="Huang R."/>
            <person name="Zhang M."/>
            <person name="Sun Y."/>
            <person name="Hu J."/>
            <person name="Fu X."/>
            <person name="Schnable P.S."/>
            <person name="Li F."/>
            <person name="Zhang H."/>
            <person name="Feng B."/>
            <person name="Zhu X."/>
            <person name="Liu R."/>
            <person name="Schnable J.C."/>
            <person name="Zhu J.-K."/>
            <person name="Zhang H."/>
        </authorList>
    </citation>
    <scope>NUCLEOTIDE SEQUENCE [LARGE SCALE GENOMIC DNA]</scope>
</reference>
<dbReference type="GO" id="GO:0003676">
    <property type="term" value="F:nucleic acid binding"/>
    <property type="evidence" value="ECO:0007669"/>
    <property type="project" value="InterPro"/>
</dbReference>
<gene>
    <name evidence="3" type="ORF">C2845_PM04G09260</name>
</gene>
<evidence type="ECO:0000256" key="1">
    <source>
        <dbReference type="SAM" id="MobiDB-lite"/>
    </source>
</evidence>
<keyword evidence="4" id="KW-1185">Reference proteome</keyword>
<feature type="compositionally biased region" description="Low complexity" evidence="1">
    <location>
        <begin position="234"/>
        <end position="243"/>
    </location>
</feature>
<feature type="region of interest" description="Disordered" evidence="1">
    <location>
        <begin position="234"/>
        <end position="282"/>
    </location>
</feature>
<dbReference type="InterPro" id="IPR002156">
    <property type="entry name" value="RNaseH_domain"/>
</dbReference>
<evidence type="ECO:0000313" key="3">
    <source>
        <dbReference type="EMBL" id="RLM86506.1"/>
    </source>
</evidence>
<dbReference type="OrthoDB" id="1906820at2759"/>
<dbReference type="Proteomes" id="UP000275267">
    <property type="component" value="Unassembled WGS sequence"/>
</dbReference>
<dbReference type="EMBL" id="PQIB02000011">
    <property type="protein sequence ID" value="RLM86506.1"/>
    <property type="molecule type" value="Genomic_DNA"/>
</dbReference>
<organism evidence="3 4">
    <name type="scientific">Panicum miliaceum</name>
    <name type="common">Proso millet</name>
    <name type="synonym">Broomcorn millet</name>
    <dbReference type="NCBI Taxonomy" id="4540"/>
    <lineage>
        <taxon>Eukaryota</taxon>
        <taxon>Viridiplantae</taxon>
        <taxon>Streptophyta</taxon>
        <taxon>Embryophyta</taxon>
        <taxon>Tracheophyta</taxon>
        <taxon>Spermatophyta</taxon>
        <taxon>Magnoliopsida</taxon>
        <taxon>Liliopsida</taxon>
        <taxon>Poales</taxon>
        <taxon>Poaceae</taxon>
        <taxon>PACMAD clade</taxon>
        <taxon>Panicoideae</taxon>
        <taxon>Panicodae</taxon>
        <taxon>Paniceae</taxon>
        <taxon>Panicinae</taxon>
        <taxon>Panicum</taxon>
        <taxon>Panicum sect. Panicum</taxon>
    </lineage>
</organism>
<dbReference type="SUPFAM" id="SSF53098">
    <property type="entry name" value="Ribonuclease H-like"/>
    <property type="match status" value="1"/>
</dbReference>
<name>A0A3L6QSX4_PANMI</name>
<dbReference type="Pfam" id="PF13456">
    <property type="entry name" value="RVT_3"/>
    <property type="match status" value="1"/>
</dbReference>
<accession>A0A3L6QSX4</accession>
<protein>
    <recommendedName>
        <fullName evidence="2">RNase H type-1 domain-containing protein</fullName>
    </recommendedName>
</protein>
<dbReference type="InterPro" id="IPR036397">
    <property type="entry name" value="RNaseH_sf"/>
</dbReference>
<dbReference type="Gene3D" id="3.30.420.10">
    <property type="entry name" value="Ribonuclease H-like superfamily/Ribonuclease H"/>
    <property type="match status" value="1"/>
</dbReference>
<dbReference type="InterPro" id="IPR012337">
    <property type="entry name" value="RNaseH-like_sf"/>
</dbReference>
<dbReference type="AlphaFoldDB" id="A0A3L6QSX4"/>
<feature type="compositionally biased region" description="Polar residues" evidence="1">
    <location>
        <begin position="268"/>
        <end position="282"/>
    </location>
</feature>
<dbReference type="GO" id="GO:0004523">
    <property type="term" value="F:RNA-DNA hybrid ribonuclease activity"/>
    <property type="evidence" value="ECO:0007669"/>
    <property type="project" value="InterPro"/>
</dbReference>
<evidence type="ECO:0000259" key="2">
    <source>
        <dbReference type="Pfam" id="PF13456"/>
    </source>
</evidence>
<dbReference type="InterPro" id="IPR044730">
    <property type="entry name" value="RNase_H-like_dom_plant"/>
</dbReference>
<evidence type="ECO:0000313" key="4">
    <source>
        <dbReference type="Proteomes" id="UP000275267"/>
    </source>
</evidence>
<proteinExistence type="predicted"/>
<feature type="domain" description="RNase H type-1" evidence="2">
    <location>
        <begin position="87"/>
        <end position="157"/>
    </location>
</feature>
<dbReference type="CDD" id="cd06222">
    <property type="entry name" value="RNase_H_like"/>
    <property type="match status" value="1"/>
</dbReference>
<sequence>MLEDSKPGRGEDRLASLPSAMQVSGHVLSLSEEMKLLIVGLLWSWWDARNKANAGDQWRTIEKIIYKAQMVTQQLPDATTGDGAGRLAVVSDALCAESHACIEALQIATNRGMHRVIVETDSQILVKALRSDEMDRAPSGVLFREAKFIMATLFSSVEYKDKYMVDFLVDDVMTLNEYLRVHKMVRMVSYSKATNDDVDISIPGETANAGAYPLALEESKVLGGIQGLPVNQQQGQVTQQPGPLSQPKQAQAKKVWVPRSQKLPLKQTVPSSNQQQAPVSSS</sequence>